<dbReference type="InterPro" id="IPR044839">
    <property type="entry name" value="NDR1-like"/>
</dbReference>
<evidence type="ECO:0000256" key="2">
    <source>
        <dbReference type="ARBA" id="ARBA00023136"/>
    </source>
</evidence>
<dbReference type="GO" id="GO:0005886">
    <property type="term" value="C:plasma membrane"/>
    <property type="evidence" value="ECO:0007669"/>
    <property type="project" value="TreeGrafter"/>
</dbReference>
<accession>A0AAW1X8N6</accession>
<evidence type="ECO:0000256" key="1">
    <source>
        <dbReference type="ARBA" id="ARBA00004370"/>
    </source>
</evidence>
<dbReference type="AlphaFoldDB" id="A0AAW1X8N6"/>
<proteinExistence type="predicted"/>
<dbReference type="Proteomes" id="UP001457282">
    <property type="component" value="Unassembled WGS sequence"/>
</dbReference>
<comment type="subcellular location">
    <subcellularLocation>
        <location evidence="1">Membrane</location>
    </subcellularLocation>
</comment>
<organism evidence="3 4">
    <name type="scientific">Rubus argutus</name>
    <name type="common">Southern blackberry</name>
    <dbReference type="NCBI Taxonomy" id="59490"/>
    <lineage>
        <taxon>Eukaryota</taxon>
        <taxon>Viridiplantae</taxon>
        <taxon>Streptophyta</taxon>
        <taxon>Embryophyta</taxon>
        <taxon>Tracheophyta</taxon>
        <taxon>Spermatophyta</taxon>
        <taxon>Magnoliopsida</taxon>
        <taxon>eudicotyledons</taxon>
        <taxon>Gunneridae</taxon>
        <taxon>Pentapetalae</taxon>
        <taxon>rosids</taxon>
        <taxon>fabids</taxon>
        <taxon>Rosales</taxon>
        <taxon>Rosaceae</taxon>
        <taxon>Rosoideae</taxon>
        <taxon>Rosoideae incertae sedis</taxon>
        <taxon>Rubus</taxon>
    </lineage>
</organism>
<dbReference type="GO" id="GO:0098542">
    <property type="term" value="P:defense response to other organism"/>
    <property type="evidence" value="ECO:0007669"/>
    <property type="project" value="InterPro"/>
</dbReference>
<evidence type="ECO:0008006" key="5">
    <source>
        <dbReference type="Google" id="ProtNLM"/>
    </source>
</evidence>
<keyword evidence="4" id="KW-1185">Reference proteome</keyword>
<evidence type="ECO:0000313" key="4">
    <source>
        <dbReference type="Proteomes" id="UP001457282"/>
    </source>
</evidence>
<sequence length="147" mass="16282">MSIVIAIAGIFFAIGLVDMMVHQALSPEEPEFWIESGAVYGLEVTDSDSEFSATWNMTLMAQNPNKKLVIDFDKVKVVVYYGSKEDFFYRDHDQYTIAKTQLSPFFLFTGNQTGLNFKLGVVGASFMITRPREGCSGIGQIRGDASG</sequence>
<dbReference type="EMBL" id="JBEDUW010000004">
    <property type="protein sequence ID" value="KAK9932040.1"/>
    <property type="molecule type" value="Genomic_DNA"/>
</dbReference>
<protein>
    <recommendedName>
        <fullName evidence="5">Late embryogenesis abundant protein LEA-2 subgroup domain-containing protein</fullName>
    </recommendedName>
</protein>
<comment type="caution">
    <text evidence="3">The sequence shown here is derived from an EMBL/GenBank/DDBJ whole genome shotgun (WGS) entry which is preliminary data.</text>
</comment>
<name>A0AAW1X8N6_RUBAR</name>
<dbReference type="PANTHER" id="PTHR31234">
    <property type="entry name" value="LATE EMBRYOGENESIS ABUNDANT (LEA) HYDROXYPROLINE-RICH GLYCOPROTEIN FAMILY"/>
    <property type="match status" value="1"/>
</dbReference>
<keyword evidence="2" id="KW-0472">Membrane</keyword>
<dbReference type="PANTHER" id="PTHR31234:SF55">
    <property type="entry name" value="LATE EMBRYOGENESIS ABUNDANT (LEA) HYDROXYPROLINE-RICH GLYCOPROTEIN FAMILY"/>
    <property type="match status" value="1"/>
</dbReference>
<evidence type="ECO:0000313" key="3">
    <source>
        <dbReference type="EMBL" id="KAK9932040.1"/>
    </source>
</evidence>
<gene>
    <name evidence="3" type="ORF">M0R45_019291</name>
</gene>
<reference evidence="3 4" key="1">
    <citation type="journal article" date="2023" name="G3 (Bethesda)">
        <title>A chromosome-length genome assembly and annotation of blackberry (Rubus argutus, cv. 'Hillquist').</title>
        <authorList>
            <person name="Bruna T."/>
            <person name="Aryal R."/>
            <person name="Dudchenko O."/>
            <person name="Sargent D.J."/>
            <person name="Mead D."/>
            <person name="Buti M."/>
            <person name="Cavallini A."/>
            <person name="Hytonen T."/>
            <person name="Andres J."/>
            <person name="Pham M."/>
            <person name="Weisz D."/>
            <person name="Mascagni F."/>
            <person name="Usai G."/>
            <person name="Natali L."/>
            <person name="Bassil N."/>
            <person name="Fernandez G.E."/>
            <person name="Lomsadze A."/>
            <person name="Armour M."/>
            <person name="Olukolu B."/>
            <person name="Poorten T."/>
            <person name="Britton C."/>
            <person name="Davik J."/>
            <person name="Ashrafi H."/>
            <person name="Aiden E.L."/>
            <person name="Borodovsky M."/>
            <person name="Worthington M."/>
        </authorList>
    </citation>
    <scope>NUCLEOTIDE SEQUENCE [LARGE SCALE GENOMIC DNA]</scope>
    <source>
        <strain evidence="3">PI 553951</strain>
    </source>
</reference>